<dbReference type="GeneID" id="95695717"/>
<reference evidence="4" key="1">
    <citation type="submission" date="2022-10" db="EMBL/GenBank/DDBJ databases">
        <title>The complete genomes of actinobacterial strains from the NBC collection.</title>
        <authorList>
            <person name="Joergensen T.S."/>
            <person name="Alvarez Arevalo M."/>
            <person name="Sterndorff E.B."/>
            <person name="Faurdal D."/>
            <person name="Vuksanovic O."/>
            <person name="Mourched A.-S."/>
            <person name="Charusanti P."/>
            <person name="Shaw S."/>
            <person name="Blin K."/>
            <person name="Weber T."/>
        </authorList>
    </citation>
    <scope>NUCLEOTIDE SEQUENCE</scope>
    <source>
        <strain evidence="4">NBC_00686</strain>
    </source>
</reference>
<keyword evidence="5" id="KW-1185">Reference proteome</keyword>
<proteinExistence type="predicted"/>
<dbReference type="Proteomes" id="UP001432168">
    <property type="component" value="Chromosome"/>
</dbReference>
<dbReference type="InterPro" id="IPR050214">
    <property type="entry name" value="Cys_Synth/Cystath_Beta-Synth"/>
</dbReference>
<dbReference type="SUPFAM" id="SSF53686">
    <property type="entry name" value="Tryptophan synthase beta subunit-like PLP-dependent enzymes"/>
    <property type="match status" value="1"/>
</dbReference>
<evidence type="ECO:0000256" key="1">
    <source>
        <dbReference type="ARBA" id="ARBA00001933"/>
    </source>
</evidence>
<sequence>MRAVSSPHPAFPPVGTTPVVDVAVTVHGVERRLRLKLESHNPHGSLKDRIAVFLIEDVADRIDKDIGIIESTSGNLGVAMAAECQGRGIPFNAVVDPRTSSFFVDRIRDLGARVTVVDEPDSSGGYLLNRIRHVREQLRTRPGLVWTNQYRSEANPRAHFATTAPEIRRQVPGPATLLVPVSTGGTLAGLARYVDETDVPWTLVGVDVHGSAALGGAPPGRRLLSGIGASCPSYFLPADRTQVRYVDVGDAIAACLWLSEHAGIGVGGSSGATVAAALRLFGENPDTHELVCLCPDGADRYLSTVYHPGWRATHGLTAARFGGVTAPGGADPAEVRG</sequence>
<dbReference type="InterPro" id="IPR001926">
    <property type="entry name" value="TrpB-like_PALP"/>
</dbReference>
<evidence type="ECO:0000313" key="4">
    <source>
        <dbReference type="EMBL" id="WUT48278.1"/>
    </source>
</evidence>
<dbReference type="RefSeq" id="WP_329271229.1">
    <property type="nucleotide sequence ID" value="NZ_CP107755.1"/>
</dbReference>
<evidence type="ECO:0000259" key="3">
    <source>
        <dbReference type="Pfam" id="PF00291"/>
    </source>
</evidence>
<dbReference type="EMBL" id="CP109011">
    <property type="protein sequence ID" value="WUT48278.1"/>
    <property type="molecule type" value="Genomic_DNA"/>
</dbReference>
<name>A0ABZ1X7Z6_9ACTN</name>
<feature type="domain" description="Tryptophan synthase beta chain-like PALP" evidence="3">
    <location>
        <begin position="12"/>
        <end position="295"/>
    </location>
</feature>
<accession>A0ABZ1X7Z6</accession>
<organism evidence="4 5">
    <name type="scientific">Streptomyces pseudovenezuelae</name>
    <dbReference type="NCBI Taxonomy" id="67350"/>
    <lineage>
        <taxon>Bacteria</taxon>
        <taxon>Bacillati</taxon>
        <taxon>Actinomycetota</taxon>
        <taxon>Actinomycetes</taxon>
        <taxon>Kitasatosporales</taxon>
        <taxon>Streptomycetaceae</taxon>
        <taxon>Streptomyces</taxon>
        <taxon>Streptomyces aurantiacus group</taxon>
    </lineage>
</organism>
<evidence type="ECO:0000256" key="2">
    <source>
        <dbReference type="ARBA" id="ARBA00022898"/>
    </source>
</evidence>
<dbReference type="InterPro" id="IPR036052">
    <property type="entry name" value="TrpB-like_PALP_sf"/>
</dbReference>
<dbReference type="CDD" id="cd01561">
    <property type="entry name" value="CBS_like"/>
    <property type="match status" value="1"/>
</dbReference>
<comment type="cofactor">
    <cofactor evidence="1">
        <name>pyridoxal 5'-phosphate</name>
        <dbReference type="ChEBI" id="CHEBI:597326"/>
    </cofactor>
</comment>
<gene>
    <name evidence="4" type="ORF">OG929_40850</name>
</gene>
<dbReference type="PANTHER" id="PTHR10314">
    <property type="entry name" value="CYSTATHIONINE BETA-SYNTHASE"/>
    <property type="match status" value="1"/>
</dbReference>
<evidence type="ECO:0000313" key="5">
    <source>
        <dbReference type="Proteomes" id="UP001432168"/>
    </source>
</evidence>
<protein>
    <submittedName>
        <fullName evidence="4">Pyridoxal-phosphate dependent enzyme</fullName>
    </submittedName>
</protein>
<keyword evidence="2" id="KW-0663">Pyridoxal phosphate</keyword>
<dbReference type="Gene3D" id="3.40.50.1100">
    <property type="match status" value="2"/>
</dbReference>
<dbReference type="Pfam" id="PF00291">
    <property type="entry name" value="PALP"/>
    <property type="match status" value="1"/>
</dbReference>